<proteinExistence type="inferred from homology"/>
<dbReference type="InterPro" id="IPR036881">
    <property type="entry name" value="Glyco_hydro_3_C_sf"/>
</dbReference>
<dbReference type="InterPro" id="IPR001764">
    <property type="entry name" value="Glyco_hydro_3_N"/>
</dbReference>
<organism evidence="6 7">
    <name type="scientific">Streptomyces yokosukanensis</name>
    <dbReference type="NCBI Taxonomy" id="67386"/>
    <lineage>
        <taxon>Bacteria</taxon>
        <taxon>Bacillati</taxon>
        <taxon>Actinomycetota</taxon>
        <taxon>Actinomycetes</taxon>
        <taxon>Kitasatosporales</taxon>
        <taxon>Streptomycetaceae</taxon>
        <taxon>Streptomyces</taxon>
    </lineage>
</organism>
<dbReference type="Proteomes" id="UP000053127">
    <property type="component" value="Unassembled WGS sequence"/>
</dbReference>
<keyword evidence="2 6" id="KW-0378">Hydrolase</keyword>
<keyword evidence="7" id="KW-1185">Reference proteome</keyword>
<feature type="domain" description="PA14" evidence="4">
    <location>
        <begin position="410"/>
        <end position="540"/>
    </location>
</feature>
<dbReference type="InterPro" id="IPR026891">
    <property type="entry name" value="Fn3-like"/>
</dbReference>
<feature type="signal peptide" evidence="3">
    <location>
        <begin position="1"/>
        <end position="22"/>
    </location>
</feature>
<dbReference type="Pfam" id="PF01915">
    <property type="entry name" value="Glyco_hydro_3_C"/>
    <property type="match status" value="1"/>
</dbReference>
<dbReference type="Pfam" id="PF14310">
    <property type="entry name" value="Fn3-like"/>
    <property type="match status" value="1"/>
</dbReference>
<dbReference type="SUPFAM" id="SSF51445">
    <property type="entry name" value="(Trans)glycosidases"/>
    <property type="match status" value="1"/>
</dbReference>
<dbReference type="GO" id="GO:0005975">
    <property type="term" value="P:carbohydrate metabolic process"/>
    <property type="evidence" value="ECO:0007669"/>
    <property type="project" value="InterPro"/>
</dbReference>
<dbReference type="Gene3D" id="2.60.40.10">
    <property type="entry name" value="Immunoglobulins"/>
    <property type="match status" value="1"/>
</dbReference>
<evidence type="ECO:0000256" key="3">
    <source>
        <dbReference type="SAM" id="SignalP"/>
    </source>
</evidence>
<evidence type="ECO:0000259" key="5">
    <source>
        <dbReference type="SMART" id="SM01217"/>
    </source>
</evidence>
<dbReference type="InterPro" id="IPR013783">
    <property type="entry name" value="Ig-like_fold"/>
</dbReference>
<dbReference type="PANTHER" id="PTHR42715">
    <property type="entry name" value="BETA-GLUCOSIDASE"/>
    <property type="match status" value="1"/>
</dbReference>
<dbReference type="Gene3D" id="3.20.20.300">
    <property type="entry name" value="Glycoside hydrolase, family 3, N-terminal domain"/>
    <property type="match status" value="1"/>
</dbReference>
<evidence type="ECO:0000313" key="6">
    <source>
        <dbReference type="EMBL" id="KUM95974.1"/>
    </source>
</evidence>
<dbReference type="SUPFAM" id="SSF52279">
    <property type="entry name" value="Beta-D-glucan exohydrolase, C-terminal domain"/>
    <property type="match status" value="1"/>
</dbReference>
<dbReference type="InterPro" id="IPR036962">
    <property type="entry name" value="Glyco_hydro_3_N_sf"/>
</dbReference>
<name>A0A101NMW0_9ACTN</name>
<dbReference type="GO" id="GO:0004553">
    <property type="term" value="F:hydrolase activity, hydrolyzing O-glycosyl compounds"/>
    <property type="evidence" value="ECO:0007669"/>
    <property type="project" value="InterPro"/>
</dbReference>
<reference evidence="6 7" key="1">
    <citation type="submission" date="2015-10" db="EMBL/GenBank/DDBJ databases">
        <title>Draft genome sequence of Streptomyces yokosukanensis DSM 40224, type strain for the species Streptomyces yokosukanensis.</title>
        <authorList>
            <person name="Ruckert C."/>
            <person name="Winkler A."/>
            <person name="Kalinowski J."/>
            <person name="Kampfer P."/>
            <person name="Glaeser S."/>
        </authorList>
    </citation>
    <scope>NUCLEOTIDE SEQUENCE [LARGE SCALE GENOMIC DNA]</scope>
    <source>
        <strain evidence="6 7">DSM 40224</strain>
    </source>
</reference>
<dbReference type="PRINTS" id="PR00133">
    <property type="entry name" value="GLHYDRLASE3"/>
</dbReference>
<dbReference type="Gene3D" id="3.40.50.1700">
    <property type="entry name" value="Glycoside hydrolase family 3 C-terminal domain"/>
    <property type="match status" value="1"/>
</dbReference>
<dbReference type="PANTHER" id="PTHR42715:SF10">
    <property type="entry name" value="BETA-GLUCOSIDASE"/>
    <property type="match status" value="1"/>
</dbReference>
<dbReference type="InterPro" id="IPR050288">
    <property type="entry name" value="Cellulose_deg_GH3"/>
</dbReference>
<dbReference type="InterPro" id="IPR011658">
    <property type="entry name" value="PA14_dom"/>
</dbReference>
<evidence type="ECO:0000259" key="4">
    <source>
        <dbReference type="SMART" id="SM00758"/>
    </source>
</evidence>
<dbReference type="SMART" id="SM01217">
    <property type="entry name" value="Fn3_like"/>
    <property type="match status" value="1"/>
</dbReference>
<feature type="chain" id="PRO_5007101714" evidence="3">
    <location>
        <begin position="23"/>
        <end position="815"/>
    </location>
</feature>
<dbReference type="Gene3D" id="2.60.120.380">
    <property type="match status" value="1"/>
</dbReference>
<dbReference type="Pfam" id="PF00933">
    <property type="entry name" value="Glyco_hydro_3"/>
    <property type="match status" value="1"/>
</dbReference>
<accession>A0A101NMW0</accession>
<dbReference type="AlphaFoldDB" id="A0A101NMW0"/>
<comment type="caution">
    <text evidence="6">The sequence shown here is derived from an EMBL/GenBank/DDBJ whole genome shotgun (WGS) entry which is preliminary data.</text>
</comment>
<comment type="similarity">
    <text evidence="1">Belongs to the glycosyl hydrolase 3 family.</text>
</comment>
<gene>
    <name evidence="6" type="ORF">AQI95_42880</name>
</gene>
<evidence type="ECO:0000256" key="2">
    <source>
        <dbReference type="ARBA" id="ARBA00022801"/>
    </source>
</evidence>
<dbReference type="InterPro" id="IPR002772">
    <property type="entry name" value="Glyco_hydro_3_C"/>
</dbReference>
<evidence type="ECO:0000256" key="1">
    <source>
        <dbReference type="ARBA" id="ARBA00005336"/>
    </source>
</evidence>
<dbReference type="EMBL" id="LMWN01000104">
    <property type="protein sequence ID" value="KUM95974.1"/>
    <property type="molecule type" value="Genomic_DNA"/>
</dbReference>
<feature type="domain" description="Fibronectin type III-like" evidence="5">
    <location>
        <begin position="726"/>
        <end position="797"/>
    </location>
</feature>
<evidence type="ECO:0000313" key="7">
    <source>
        <dbReference type="Proteomes" id="UP000053127"/>
    </source>
</evidence>
<protein>
    <submittedName>
        <fullName evidence="6">Glycosyl hydrolase family 3</fullName>
    </submittedName>
</protein>
<keyword evidence="3" id="KW-0732">Signal</keyword>
<dbReference type="SMART" id="SM00758">
    <property type="entry name" value="PA14"/>
    <property type="match status" value="1"/>
</dbReference>
<dbReference type="InterPro" id="IPR017853">
    <property type="entry name" value="GH"/>
</dbReference>
<dbReference type="STRING" id="67386.AQI95_42880"/>
<dbReference type="OrthoDB" id="9803863at2"/>
<sequence length="815" mass="86403">MKRRIWVPSVFLTVLALLNLGAAPESSGREESRADRLVAQMTLDEKLSFVHWDYSTTDPTAKVYLRGVPRLGIPEMRASDGPAGVTIHRPSLAMPAPVSLASSFDDGLAEKYGQVLGREGRAFGMDVLFAPMVNDIRVPQGGRNFETFAEDPLVTGRTAAAEIKGIQSQGLMATVKHYAANTQENNRMGVDVKVDDRTLHETELPGFEAAVKAGAASVMCAYPEVNGEPACGSGQLLNDILREQLNFQGWVTSDWLATHSTDAITKGLDQELGIDTTEAIPPGGEVPGGKYFGDTLKKAVTDGTVPMAVLDRSVSRIVGQMDRFGLLDKNKPPRPQRDVAGGTRVAEKVAESGAVLLRNQNRMLPLDAAATDSLAVIGPTAKTPKVTGLGSSYIVPDRATAPLDAITKKLGAGAHVSYAEGEDIEGEPIPASSFQPAFTGGTVLQPAKSGVVYDGKLTVDKAGLYRIAARVTGGNGAIQIDNGEPVSIGEVFGKLTSVPLKLTAGTHTVKISGGAVVDQPMTLDLSWVTPAKAQEAIDKAVAAARGAKVAVVFAYDDGAEGSDRTSLSLPGRQEELIKAVTAVNPRTVVVLNTGSSITMPWLAGTRAVLDMWYPGQAGAEATADLLFGDAEPGGRLTQTFPASEQATPVAGDPERYPGVNGVVHYSEGIYTGYRWYDHQGVKPLFPFGSGLSYTSFAYADQAVTRTSDGLDVDVTVRNTGDRPGSDIVQVYLGPSPRLSLDQADKALAGYQKVELKPGESRRVRIHVAERALQYWDTSAGAWKLAGGERRVLIGSSSDRIRLGATVQADRPGRQG</sequence>